<comment type="caution">
    <text evidence="1">The sequence shown here is derived from an EMBL/GenBank/DDBJ whole genome shotgun (WGS) entry which is preliminary data.</text>
</comment>
<protein>
    <submittedName>
        <fullName evidence="1">Uncharacterized protein</fullName>
    </submittedName>
</protein>
<evidence type="ECO:0000313" key="1">
    <source>
        <dbReference type="EMBL" id="PPK92666.1"/>
    </source>
</evidence>
<keyword evidence="2" id="KW-1185">Reference proteome</keyword>
<dbReference type="EMBL" id="PTJD01000013">
    <property type="protein sequence ID" value="PPK92666.1"/>
    <property type="molecule type" value="Genomic_DNA"/>
</dbReference>
<dbReference type="Proteomes" id="UP000239485">
    <property type="component" value="Unassembled WGS sequence"/>
</dbReference>
<accession>A0A2S6IEQ4</accession>
<reference evidence="1 2" key="1">
    <citation type="submission" date="2018-02" db="EMBL/GenBank/DDBJ databases">
        <title>Genomic Encyclopedia of Archaeal and Bacterial Type Strains, Phase II (KMG-II): from individual species to whole genera.</title>
        <authorList>
            <person name="Goeker M."/>
        </authorList>
    </citation>
    <scope>NUCLEOTIDE SEQUENCE [LARGE SCALE GENOMIC DNA]</scope>
    <source>
        <strain evidence="1 2">DSM 22857</strain>
    </source>
</reference>
<sequence length="158" mass="16580">MEPAPAAVTGDAPTPVTLDASIRVPGRTGADPSHPLELHCGGPHELRLDLWSEVPTGRLPITDAFLTPAECSPETISAQGSSGVLVLASADPSCFQTREAGGAFNFTGWRIDVTEAEPGTYTWTRTLAWSEPAPSTSTSQPVAPQRYGEVTVTAVLQP</sequence>
<evidence type="ECO:0000313" key="2">
    <source>
        <dbReference type="Proteomes" id="UP000239485"/>
    </source>
</evidence>
<organism evidence="1 2">
    <name type="scientific">Kineococcus xinjiangensis</name>
    <dbReference type="NCBI Taxonomy" id="512762"/>
    <lineage>
        <taxon>Bacteria</taxon>
        <taxon>Bacillati</taxon>
        <taxon>Actinomycetota</taxon>
        <taxon>Actinomycetes</taxon>
        <taxon>Kineosporiales</taxon>
        <taxon>Kineosporiaceae</taxon>
        <taxon>Kineococcus</taxon>
    </lineage>
</organism>
<proteinExistence type="predicted"/>
<gene>
    <name evidence="1" type="ORF">CLV92_11395</name>
</gene>
<dbReference type="AlphaFoldDB" id="A0A2S6IEQ4"/>
<name>A0A2S6IEQ4_9ACTN</name>